<dbReference type="InterPro" id="IPR009000">
    <property type="entry name" value="Transl_B-barrel_sf"/>
</dbReference>
<organism evidence="6">
    <name type="scientific">marine metagenome</name>
    <dbReference type="NCBI Taxonomy" id="408172"/>
    <lineage>
        <taxon>unclassified sequences</taxon>
        <taxon>metagenomes</taxon>
        <taxon>ecological metagenomes</taxon>
    </lineage>
</organism>
<dbReference type="GO" id="GO:0005737">
    <property type="term" value="C:cytoplasm"/>
    <property type="evidence" value="ECO:0007669"/>
    <property type="project" value="UniProtKB-SubCell"/>
</dbReference>
<sequence length="233" mass="26030">MTEALFKHDAYLQECQAEIVVSSNEFVILDKTVFYPTGGGQPGDTGQIKWNDNSVDVIDTRYSKNGEIQHFLKNNNPLPSEGVTVKAEINWDRRYRHMRMHTALHLLGSILKYGVTGGNIGAEKSRLDFDMSEPVDKDAVDEALQNLVKKNVPIKSTWISDEELDAQPDLVRTMSVKPPKGLGKVRLLEIEGIDIQPCGGTHVKSTGEIGCVQLGKVEKKGKHNRRVYVKLMD</sequence>
<protein>
    <recommendedName>
        <fullName evidence="5">Alanyl-transfer RNA synthetases family profile domain-containing protein</fullName>
    </recommendedName>
</protein>
<dbReference type="Gene3D" id="2.40.30.130">
    <property type="match status" value="1"/>
</dbReference>
<proteinExistence type="predicted"/>
<evidence type="ECO:0000259" key="5">
    <source>
        <dbReference type="PROSITE" id="PS50860"/>
    </source>
</evidence>
<dbReference type="InterPro" id="IPR018163">
    <property type="entry name" value="Thr/Ala-tRNA-synth_IIc_edit"/>
</dbReference>
<dbReference type="InterPro" id="IPR051335">
    <property type="entry name" value="Alanyl-tRNA_Editing_Enzymes"/>
</dbReference>
<evidence type="ECO:0000256" key="3">
    <source>
        <dbReference type="ARBA" id="ARBA00022723"/>
    </source>
</evidence>
<dbReference type="GO" id="GO:0046872">
    <property type="term" value="F:metal ion binding"/>
    <property type="evidence" value="ECO:0007669"/>
    <property type="project" value="UniProtKB-KW"/>
</dbReference>
<dbReference type="PROSITE" id="PS50860">
    <property type="entry name" value="AA_TRNA_LIGASE_II_ALA"/>
    <property type="match status" value="1"/>
</dbReference>
<keyword evidence="3" id="KW-0479">Metal-binding</keyword>
<dbReference type="GO" id="GO:0006419">
    <property type="term" value="P:alanyl-tRNA aminoacylation"/>
    <property type="evidence" value="ECO:0007669"/>
    <property type="project" value="InterPro"/>
</dbReference>
<dbReference type="AlphaFoldDB" id="A0A381QHN5"/>
<dbReference type="InterPro" id="IPR012947">
    <property type="entry name" value="tRNA_SAD"/>
</dbReference>
<dbReference type="GO" id="GO:0004813">
    <property type="term" value="F:alanine-tRNA ligase activity"/>
    <property type="evidence" value="ECO:0007669"/>
    <property type="project" value="InterPro"/>
</dbReference>
<dbReference type="SUPFAM" id="SSF50447">
    <property type="entry name" value="Translation proteins"/>
    <property type="match status" value="1"/>
</dbReference>
<evidence type="ECO:0000256" key="1">
    <source>
        <dbReference type="ARBA" id="ARBA00001947"/>
    </source>
</evidence>
<dbReference type="Gene3D" id="3.30.980.10">
    <property type="entry name" value="Threonyl-trna Synthetase, Chain A, domain 2"/>
    <property type="match status" value="1"/>
</dbReference>
<dbReference type="SMART" id="SM00863">
    <property type="entry name" value="tRNA_SAD"/>
    <property type="match status" value="1"/>
</dbReference>
<dbReference type="Pfam" id="PF07973">
    <property type="entry name" value="tRNA_SAD"/>
    <property type="match status" value="1"/>
</dbReference>
<dbReference type="Pfam" id="PF01411">
    <property type="entry name" value="tRNA-synt_2c"/>
    <property type="match status" value="1"/>
</dbReference>
<dbReference type="InterPro" id="IPR018164">
    <property type="entry name" value="Ala-tRNA-synth_IIc_N"/>
</dbReference>
<gene>
    <name evidence="6" type="ORF">METZ01_LOCUS31706</name>
</gene>
<comment type="cofactor">
    <cofactor evidence="1">
        <name>Zn(2+)</name>
        <dbReference type="ChEBI" id="CHEBI:29105"/>
    </cofactor>
</comment>
<feature type="domain" description="Alanyl-transfer RNA synthetases family profile" evidence="5">
    <location>
        <begin position="1"/>
        <end position="227"/>
    </location>
</feature>
<keyword evidence="4" id="KW-0862">Zinc</keyword>
<evidence type="ECO:0000256" key="2">
    <source>
        <dbReference type="ARBA" id="ARBA00004496"/>
    </source>
</evidence>
<dbReference type="PANTHER" id="PTHR43462">
    <property type="entry name" value="ALANYL-TRNA EDITING PROTEIN"/>
    <property type="match status" value="1"/>
</dbReference>
<comment type="subcellular location">
    <subcellularLocation>
        <location evidence="2">Cytoplasm</location>
    </subcellularLocation>
</comment>
<dbReference type="GO" id="GO:0005524">
    <property type="term" value="F:ATP binding"/>
    <property type="evidence" value="ECO:0007669"/>
    <property type="project" value="InterPro"/>
</dbReference>
<dbReference type="GO" id="GO:0002161">
    <property type="term" value="F:aminoacyl-tRNA deacylase activity"/>
    <property type="evidence" value="ECO:0007669"/>
    <property type="project" value="UniProtKB-ARBA"/>
</dbReference>
<evidence type="ECO:0000256" key="4">
    <source>
        <dbReference type="ARBA" id="ARBA00022833"/>
    </source>
</evidence>
<accession>A0A381QHN5</accession>
<dbReference type="GO" id="GO:0003676">
    <property type="term" value="F:nucleic acid binding"/>
    <property type="evidence" value="ECO:0007669"/>
    <property type="project" value="InterPro"/>
</dbReference>
<dbReference type="PANTHER" id="PTHR43462:SF1">
    <property type="entry name" value="ALANYL-TRNA EDITING PROTEIN AARSD1"/>
    <property type="match status" value="1"/>
</dbReference>
<dbReference type="InterPro" id="IPR018165">
    <property type="entry name" value="Ala-tRNA-synth_IIc_core"/>
</dbReference>
<dbReference type="EMBL" id="UINC01001370">
    <property type="protein sequence ID" value="SUZ78852.1"/>
    <property type="molecule type" value="Genomic_DNA"/>
</dbReference>
<dbReference type="SUPFAM" id="SSF55186">
    <property type="entry name" value="ThrRS/AlaRS common domain"/>
    <property type="match status" value="1"/>
</dbReference>
<name>A0A381QHN5_9ZZZZ</name>
<evidence type="ECO:0000313" key="6">
    <source>
        <dbReference type="EMBL" id="SUZ78852.1"/>
    </source>
</evidence>
<reference evidence="6" key="1">
    <citation type="submission" date="2018-05" db="EMBL/GenBank/DDBJ databases">
        <authorList>
            <person name="Lanie J.A."/>
            <person name="Ng W.-L."/>
            <person name="Kazmierczak K.M."/>
            <person name="Andrzejewski T.M."/>
            <person name="Davidsen T.M."/>
            <person name="Wayne K.J."/>
            <person name="Tettelin H."/>
            <person name="Glass J.I."/>
            <person name="Rusch D."/>
            <person name="Podicherti R."/>
            <person name="Tsui H.-C.T."/>
            <person name="Winkler M.E."/>
        </authorList>
    </citation>
    <scope>NUCLEOTIDE SEQUENCE</scope>
</reference>